<evidence type="ECO:0000313" key="3">
    <source>
        <dbReference type="Proteomes" id="UP000499080"/>
    </source>
</evidence>
<name>A0A4Y2WQV0_ARAVE</name>
<feature type="region of interest" description="Disordered" evidence="1">
    <location>
        <begin position="1"/>
        <end position="26"/>
    </location>
</feature>
<evidence type="ECO:0000313" key="2">
    <source>
        <dbReference type="EMBL" id="GBO39088.1"/>
    </source>
</evidence>
<dbReference type="AlphaFoldDB" id="A0A4Y2WQV0"/>
<protein>
    <submittedName>
        <fullName evidence="2">Uncharacterized protein</fullName>
    </submittedName>
</protein>
<accession>A0A4Y2WQV0</accession>
<dbReference type="EMBL" id="BGPR01063994">
    <property type="protein sequence ID" value="GBO39088.1"/>
    <property type="molecule type" value="Genomic_DNA"/>
</dbReference>
<evidence type="ECO:0000256" key="1">
    <source>
        <dbReference type="SAM" id="MobiDB-lite"/>
    </source>
</evidence>
<dbReference type="Proteomes" id="UP000499080">
    <property type="component" value="Unassembled WGS sequence"/>
</dbReference>
<proteinExistence type="predicted"/>
<feature type="compositionally biased region" description="Polar residues" evidence="1">
    <location>
        <begin position="1"/>
        <end position="10"/>
    </location>
</feature>
<feature type="non-terminal residue" evidence="2">
    <location>
        <position position="57"/>
    </location>
</feature>
<sequence>MSRSNVSNMTVKMPKLMSSKTLEGQNIQDVRENHRINIHEECNVSYSSFQSILTAHL</sequence>
<gene>
    <name evidence="2" type="ORF">AVEN_151051_1</name>
</gene>
<keyword evidence="3" id="KW-1185">Reference proteome</keyword>
<comment type="caution">
    <text evidence="2">The sequence shown here is derived from an EMBL/GenBank/DDBJ whole genome shotgun (WGS) entry which is preliminary data.</text>
</comment>
<reference evidence="2 3" key="1">
    <citation type="journal article" date="2019" name="Sci. Rep.">
        <title>Orb-weaving spider Araneus ventricosus genome elucidates the spidroin gene catalogue.</title>
        <authorList>
            <person name="Kono N."/>
            <person name="Nakamura H."/>
            <person name="Ohtoshi R."/>
            <person name="Moran D.A.P."/>
            <person name="Shinohara A."/>
            <person name="Yoshida Y."/>
            <person name="Fujiwara M."/>
            <person name="Mori M."/>
            <person name="Tomita M."/>
            <person name="Arakawa K."/>
        </authorList>
    </citation>
    <scope>NUCLEOTIDE SEQUENCE [LARGE SCALE GENOMIC DNA]</scope>
</reference>
<organism evidence="2 3">
    <name type="scientific">Araneus ventricosus</name>
    <name type="common">Orbweaver spider</name>
    <name type="synonym">Epeira ventricosa</name>
    <dbReference type="NCBI Taxonomy" id="182803"/>
    <lineage>
        <taxon>Eukaryota</taxon>
        <taxon>Metazoa</taxon>
        <taxon>Ecdysozoa</taxon>
        <taxon>Arthropoda</taxon>
        <taxon>Chelicerata</taxon>
        <taxon>Arachnida</taxon>
        <taxon>Araneae</taxon>
        <taxon>Araneomorphae</taxon>
        <taxon>Entelegynae</taxon>
        <taxon>Araneoidea</taxon>
        <taxon>Araneidae</taxon>
        <taxon>Araneus</taxon>
    </lineage>
</organism>